<keyword evidence="3" id="KW-1185">Reference proteome</keyword>
<feature type="region of interest" description="Disordered" evidence="1">
    <location>
        <begin position="1"/>
        <end position="40"/>
    </location>
</feature>
<feature type="region of interest" description="Disordered" evidence="1">
    <location>
        <begin position="99"/>
        <end position="150"/>
    </location>
</feature>
<evidence type="ECO:0000313" key="2">
    <source>
        <dbReference type="EMBL" id="TVU35651.1"/>
    </source>
</evidence>
<feature type="non-terminal residue" evidence="2">
    <location>
        <position position="1"/>
    </location>
</feature>
<organism evidence="2 3">
    <name type="scientific">Eragrostis curvula</name>
    <name type="common">weeping love grass</name>
    <dbReference type="NCBI Taxonomy" id="38414"/>
    <lineage>
        <taxon>Eukaryota</taxon>
        <taxon>Viridiplantae</taxon>
        <taxon>Streptophyta</taxon>
        <taxon>Embryophyta</taxon>
        <taxon>Tracheophyta</taxon>
        <taxon>Spermatophyta</taxon>
        <taxon>Magnoliopsida</taxon>
        <taxon>Liliopsida</taxon>
        <taxon>Poales</taxon>
        <taxon>Poaceae</taxon>
        <taxon>PACMAD clade</taxon>
        <taxon>Chloridoideae</taxon>
        <taxon>Eragrostideae</taxon>
        <taxon>Eragrostidinae</taxon>
        <taxon>Eragrostis</taxon>
    </lineage>
</organism>
<dbReference type="Gramene" id="TVU35651">
    <property type="protein sequence ID" value="TVU35651"/>
    <property type="gene ID" value="EJB05_17552"/>
</dbReference>
<gene>
    <name evidence="2" type="ORF">EJB05_17552</name>
</gene>
<dbReference type="PANTHER" id="PTHR33264">
    <property type="entry name" value="EXPRESSED PROTEIN"/>
    <property type="match status" value="1"/>
</dbReference>
<evidence type="ECO:0000256" key="1">
    <source>
        <dbReference type="SAM" id="MobiDB-lite"/>
    </source>
</evidence>
<proteinExistence type="predicted"/>
<dbReference type="PANTHER" id="PTHR33264:SF62">
    <property type="entry name" value="OS01G0661650 PROTEIN"/>
    <property type="match status" value="1"/>
</dbReference>
<feature type="region of interest" description="Disordered" evidence="1">
    <location>
        <begin position="294"/>
        <end position="324"/>
    </location>
</feature>
<dbReference type="OrthoDB" id="689054at2759"/>
<evidence type="ECO:0000313" key="3">
    <source>
        <dbReference type="Proteomes" id="UP000324897"/>
    </source>
</evidence>
<feature type="non-terminal residue" evidence="2">
    <location>
        <position position="324"/>
    </location>
</feature>
<comment type="caution">
    <text evidence="2">The sequence shown here is derived from an EMBL/GenBank/DDBJ whole genome shotgun (WGS) entry which is preliminary data.</text>
</comment>
<protein>
    <submittedName>
        <fullName evidence="2">Uncharacterized protein</fullName>
    </submittedName>
</protein>
<sequence length="324" mass="34357">AAYKKSRGRQSREARRSPLPASVSSAQEKPAQPHRRSSVLAAASASSIHVSRAPRCAARAYGLGLQSLTTTKEGGCGPVAFPVPETQRSIALHCKQQQQQQQRRRHEAVTAVGGRRDGGGGDEGGAMSASRRGRFDHHDDDGGGRAGPLATAPVVDQADCTAQSCRSCVAVTLADAIALGCCPCAVVSLLGLAFVKAPLAVARRCLRRLRRRRGELRHKKRVRDMDPAGAAAKCRRRGLPDADAWKGEVVVLEDAAARRASSSSSGRLDAEKVWMEMYRVGQWGFGRLSVSVTPPPARSAGHVAAARGSDGDGGRKDVDLRCES</sequence>
<dbReference type="AlphaFoldDB" id="A0A5J9VJB0"/>
<feature type="compositionally biased region" description="Basic and acidic residues" evidence="1">
    <location>
        <begin position="309"/>
        <end position="324"/>
    </location>
</feature>
<accession>A0A5J9VJB0</accession>
<name>A0A5J9VJB0_9POAL</name>
<reference evidence="2 3" key="1">
    <citation type="journal article" date="2019" name="Sci. Rep.">
        <title>A high-quality genome of Eragrostis curvula grass provides insights into Poaceae evolution and supports new strategies to enhance forage quality.</title>
        <authorList>
            <person name="Carballo J."/>
            <person name="Santos B.A.C.M."/>
            <person name="Zappacosta D."/>
            <person name="Garbus I."/>
            <person name="Selva J.P."/>
            <person name="Gallo C.A."/>
            <person name="Diaz A."/>
            <person name="Albertini E."/>
            <person name="Caccamo M."/>
            <person name="Echenique V."/>
        </authorList>
    </citation>
    <scope>NUCLEOTIDE SEQUENCE [LARGE SCALE GENOMIC DNA]</scope>
    <source>
        <strain evidence="3">cv. Victoria</strain>
        <tissue evidence="2">Leaf</tissue>
    </source>
</reference>
<dbReference type="EMBL" id="RWGY01000009">
    <property type="protein sequence ID" value="TVU35651.1"/>
    <property type="molecule type" value="Genomic_DNA"/>
</dbReference>
<dbReference type="Proteomes" id="UP000324897">
    <property type="component" value="Unassembled WGS sequence"/>
</dbReference>